<protein>
    <submittedName>
        <fullName evidence="2">Uncharacterized protein</fullName>
    </submittedName>
</protein>
<accession>A0A7S2TH23</accession>
<reference evidence="2" key="1">
    <citation type="submission" date="2021-01" db="EMBL/GenBank/DDBJ databases">
        <authorList>
            <person name="Corre E."/>
            <person name="Pelletier E."/>
            <person name="Niang G."/>
            <person name="Scheremetjew M."/>
            <person name="Finn R."/>
            <person name="Kale V."/>
            <person name="Holt S."/>
            <person name="Cochrane G."/>
            <person name="Meng A."/>
            <person name="Brown T."/>
            <person name="Cohen L."/>
        </authorList>
    </citation>
    <scope>NUCLEOTIDE SEQUENCE</scope>
    <source>
        <strain evidence="2">CCMP622</strain>
    </source>
</reference>
<gene>
    <name evidence="2" type="ORF">LSP00402_LOCUS841</name>
</gene>
<sequence length="92" mass="10025">MTNTSRGVLRNRGNTSPLTSSNYANTWYPVLGDAHTFQTTLAPLSAATAPDSQIDGVLHMLLHLHYILGQTVRNGKELILFGVLSPSSVDRF</sequence>
<proteinExistence type="predicted"/>
<organism evidence="2">
    <name type="scientific">Lotharella oceanica</name>
    <dbReference type="NCBI Taxonomy" id="641309"/>
    <lineage>
        <taxon>Eukaryota</taxon>
        <taxon>Sar</taxon>
        <taxon>Rhizaria</taxon>
        <taxon>Cercozoa</taxon>
        <taxon>Chlorarachniophyceae</taxon>
        <taxon>Lotharella</taxon>
    </lineage>
</organism>
<dbReference type="EMBL" id="HBHP01001309">
    <property type="protein sequence ID" value="CAD9745522.1"/>
    <property type="molecule type" value="Transcribed_RNA"/>
</dbReference>
<name>A0A7S2TH23_9EUKA</name>
<evidence type="ECO:0000313" key="2">
    <source>
        <dbReference type="EMBL" id="CAD9745522.1"/>
    </source>
</evidence>
<evidence type="ECO:0000256" key="1">
    <source>
        <dbReference type="SAM" id="MobiDB-lite"/>
    </source>
</evidence>
<dbReference type="AlphaFoldDB" id="A0A7S2TH23"/>
<feature type="region of interest" description="Disordered" evidence="1">
    <location>
        <begin position="1"/>
        <end position="23"/>
    </location>
</feature>